<name>A0A084VE46_ANOSI</name>
<dbReference type="Proteomes" id="UP000030765">
    <property type="component" value="Unassembled WGS sequence"/>
</dbReference>
<organism evidence="1">
    <name type="scientific">Anopheles sinensis</name>
    <name type="common">Mosquito</name>
    <dbReference type="NCBI Taxonomy" id="74873"/>
    <lineage>
        <taxon>Eukaryota</taxon>
        <taxon>Metazoa</taxon>
        <taxon>Ecdysozoa</taxon>
        <taxon>Arthropoda</taxon>
        <taxon>Hexapoda</taxon>
        <taxon>Insecta</taxon>
        <taxon>Pterygota</taxon>
        <taxon>Neoptera</taxon>
        <taxon>Endopterygota</taxon>
        <taxon>Diptera</taxon>
        <taxon>Nematocera</taxon>
        <taxon>Culicoidea</taxon>
        <taxon>Culicidae</taxon>
        <taxon>Anophelinae</taxon>
        <taxon>Anopheles</taxon>
    </lineage>
</organism>
<reference evidence="2" key="2">
    <citation type="submission" date="2020-05" db="UniProtKB">
        <authorList>
            <consortium name="EnsemblMetazoa"/>
        </authorList>
    </citation>
    <scope>IDENTIFICATION</scope>
</reference>
<dbReference type="EnsemblMetazoa" id="ASIC003361-RA">
    <property type="protein sequence ID" value="ASIC003361-PA"/>
    <property type="gene ID" value="ASIC003361"/>
</dbReference>
<accession>A0A084VE46</accession>
<proteinExistence type="predicted"/>
<reference evidence="1 3" key="1">
    <citation type="journal article" date="2014" name="BMC Genomics">
        <title>Genome sequence of Anopheles sinensis provides insight into genetics basis of mosquito competence for malaria parasites.</title>
        <authorList>
            <person name="Zhou D."/>
            <person name="Zhang D."/>
            <person name="Ding G."/>
            <person name="Shi L."/>
            <person name="Hou Q."/>
            <person name="Ye Y."/>
            <person name="Xu Y."/>
            <person name="Zhou H."/>
            <person name="Xiong C."/>
            <person name="Li S."/>
            <person name="Yu J."/>
            <person name="Hong S."/>
            <person name="Yu X."/>
            <person name="Zou P."/>
            <person name="Chen C."/>
            <person name="Chang X."/>
            <person name="Wang W."/>
            <person name="Lv Y."/>
            <person name="Sun Y."/>
            <person name="Ma L."/>
            <person name="Shen B."/>
            <person name="Zhu C."/>
        </authorList>
    </citation>
    <scope>NUCLEOTIDE SEQUENCE [LARGE SCALE GENOMIC DNA]</scope>
</reference>
<sequence length="197" mass="22602">MVPVSFHQDSLSERRATSVRCSFSNKSESSERTQAKECKMQQCQPAIRSSIHSRSRIPWPEVSRVVRISKPWHAGKRVEKDEPWKGFTIVKNIFALLFQPPCRSLQHSLLIPNSLQLVLSLGKLAKIHKYPASVRRKLTGAEGKVQGRRVCQKSTKIVNHRASEWRWTEREKECTMPDAIGEEKKIVSVFGGNMNFY</sequence>
<gene>
    <name evidence="1" type="ORF">ZHAS_00003361</name>
</gene>
<dbReference type="VEuPathDB" id="VectorBase:ASIC003361"/>
<dbReference type="AlphaFoldDB" id="A0A084VE46"/>
<dbReference type="EMBL" id="KE524774">
    <property type="protein sequence ID" value="KFB36240.1"/>
    <property type="molecule type" value="Genomic_DNA"/>
</dbReference>
<evidence type="ECO:0000313" key="3">
    <source>
        <dbReference type="Proteomes" id="UP000030765"/>
    </source>
</evidence>
<dbReference type="EMBL" id="ATLV01012239">
    <property type="status" value="NOT_ANNOTATED_CDS"/>
    <property type="molecule type" value="Genomic_DNA"/>
</dbReference>
<protein>
    <submittedName>
        <fullName evidence="1 2">Aminophospholipid translocase, putative</fullName>
    </submittedName>
</protein>
<evidence type="ECO:0000313" key="2">
    <source>
        <dbReference type="EnsemblMetazoa" id="ASIC003361-PA"/>
    </source>
</evidence>
<keyword evidence="3" id="KW-1185">Reference proteome</keyword>
<evidence type="ECO:0000313" key="1">
    <source>
        <dbReference type="EMBL" id="KFB36240.1"/>
    </source>
</evidence>